<dbReference type="STRING" id="1314778.A0A5C3P4E2"/>
<comment type="subcellular location">
    <subcellularLocation>
        <location evidence="1 5">Membrane</location>
        <topology evidence="1 5">Multi-pass membrane protein</topology>
    </subcellularLocation>
</comment>
<protein>
    <recommendedName>
        <fullName evidence="5">Copper transport protein</fullName>
    </recommendedName>
</protein>
<keyword evidence="8" id="KW-1185">Reference proteome</keyword>
<dbReference type="InParanoid" id="A0A5C3P4E2"/>
<evidence type="ECO:0000256" key="4">
    <source>
        <dbReference type="ARBA" id="ARBA00023136"/>
    </source>
</evidence>
<evidence type="ECO:0000313" key="7">
    <source>
        <dbReference type="EMBL" id="TFK83488.1"/>
    </source>
</evidence>
<comment type="similarity">
    <text evidence="5">Belongs to the copper transporter (Ctr) (TC 1.A.56) family. SLC31A subfamily.</text>
</comment>
<keyword evidence="5" id="KW-0406">Ion transport</keyword>
<feature type="transmembrane region" description="Helical" evidence="5">
    <location>
        <begin position="60"/>
        <end position="86"/>
    </location>
</feature>
<sequence length="199" mass="21426">MASSCQNRPSSMLLALCVIAGLSITARAHSNGMDMSMDGSMDLSEGQMLPWLHFTPGDILWFYGWVPSSTGAMVGTCIGLFLLALVDRWIAACRAVMEAHWSKRAQIAQADRLNLPSSKKSSAAFPGRVRDAVTMRSGPPFILSHDVTRGIIHAVQSALHFAIMLVVMTFQAAFIISIVVGLGVGETLFGRFASHAGHH</sequence>
<name>A0A5C3P4E2_9APHY</name>
<dbReference type="AlphaFoldDB" id="A0A5C3P4E2"/>
<feature type="chain" id="PRO_5023015005" description="Copper transport protein" evidence="6">
    <location>
        <begin position="29"/>
        <end position="199"/>
    </location>
</feature>
<evidence type="ECO:0000256" key="1">
    <source>
        <dbReference type="ARBA" id="ARBA00004141"/>
    </source>
</evidence>
<keyword evidence="6" id="KW-0732">Signal</keyword>
<organism evidence="7 8">
    <name type="scientific">Polyporus arcularius HHB13444</name>
    <dbReference type="NCBI Taxonomy" id="1314778"/>
    <lineage>
        <taxon>Eukaryota</taxon>
        <taxon>Fungi</taxon>
        <taxon>Dikarya</taxon>
        <taxon>Basidiomycota</taxon>
        <taxon>Agaricomycotina</taxon>
        <taxon>Agaricomycetes</taxon>
        <taxon>Polyporales</taxon>
        <taxon>Polyporaceae</taxon>
        <taxon>Polyporus</taxon>
    </lineage>
</organism>
<gene>
    <name evidence="7" type="ORF">K466DRAFT_589676</name>
</gene>
<dbReference type="PANTHER" id="PTHR12483">
    <property type="entry name" value="SOLUTE CARRIER FAMILY 31 COPPER TRANSPORTERS"/>
    <property type="match status" value="1"/>
</dbReference>
<accession>A0A5C3P4E2</accession>
<dbReference type="EMBL" id="ML211389">
    <property type="protein sequence ID" value="TFK83488.1"/>
    <property type="molecule type" value="Genomic_DNA"/>
</dbReference>
<reference evidence="7 8" key="1">
    <citation type="journal article" date="2019" name="Nat. Ecol. Evol.">
        <title>Megaphylogeny resolves global patterns of mushroom evolution.</title>
        <authorList>
            <person name="Varga T."/>
            <person name="Krizsan K."/>
            <person name="Foldi C."/>
            <person name="Dima B."/>
            <person name="Sanchez-Garcia M."/>
            <person name="Sanchez-Ramirez S."/>
            <person name="Szollosi G.J."/>
            <person name="Szarkandi J.G."/>
            <person name="Papp V."/>
            <person name="Albert L."/>
            <person name="Andreopoulos W."/>
            <person name="Angelini C."/>
            <person name="Antonin V."/>
            <person name="Barry K.W."/>
            <person name="Bougher N.L."/>
            <person name="Buchanan P."/>
            <person name="Buyck B."/>
            <person name="Bense V."/>
            <person name="Catcheside P."/>
            <person name="Chovatia M."/>
            <person name="Cooper J."/>
            <person name="Damon W."/>
            <person name="Desjardin D."/>
            <person name="Finy P."/>
            <person name="Geml J."/>
            <person name="Haridas S."/>
            <person name="Hughes K."/>
            <person name="Justo A."/>
            <person name="Karasinski D."/>
            <person name="Kautmanova I."/>
            <person name="Kiss B."/>
            <person name="Kocsube S."/>
            <person name="Kotiranta H."/>
            <person name="LaButti K.M."/>
            <person name="Lechner B.E."/>
            <person name="Liimatainen K."/>
            <person name="Lipzen A."/>
            <person name="Lukacs Z."/>
            <person name="Mihaltcheva S."/>
            <person name="Morgado L.N."/>
            <person name="Niskanen T."/>
            <person name="Noordeloos M.E."/>
            <person name="Ohm R.A."/>
            <person name="Ortiz-Santana B."/>
            <person name="Ovrebo C."/>
            <person name="Racz N."/>
            <person name="Riley R."/>
            <person name="Savchenko A."/>
            <person name="Shiryaev A."/>
            <person name="Soop K."/>
            <person name="Spirin V."/>
            <person name="Szebenyi C."/>
            <person name="Tomsovsky M."/>
            <person name="Tulloss R.E."/>
            <person name="Uehling J."/>
            <person name="Grigoriev I.V."/>
            <person name="Vagvolgyi C."/>
            <person name="Papp T."/>
            <person name="Martin F.M."/>
            <person name="Miettinen O."/>
            <person name="Hibbett D.S."/>
            <person name="Nagy L.G."/>
        </authorList>
    </citation>
    <scope>NUCLEOTIDE SEQUENCE [LARGE SCALE GENOMIC DNA]</scope>
    <source>
        <strain evidence="7 8">HHB13444</strain>
    </source>
</reference>
<dbReference type="PANTHER" id="PTHR12483:SF27">
    <property type="entry name" value="COPPER TRANSPORT PROTEIN CTR1"/>
    <property type="match status" value="1"/>
</dbReference>
<evidence type="ECO:0000256" key="6">
    <source>
        <dbReference type="SAM" id="SignalP"/>
    </source>
</evidence>
<keyword evidence="4 5" id="KW-0472">Membrane</keyword>
<keyword evidence="2 5" id="KW-0812">Transmembrane</keyword>
<evidence type="ECO:0000256" key="3">
    <source>
        <dbReference type="ARBA" id="ARBA00022989"/>
    </source>
</evidence>
<evidence type="ECO:0000313" key="8">
    <source>
        <dbReference type="Proteomes" id="UP000308197"/>
    </source>
</evidence>
<keyword evidence="5" id="KW-0186">Copper</keyword>
<dbReference type="Pfam" id="PF04145">
    <property type="entry name" value="Ctr"/>
    <property type="match status" value="1"/>
</dbReference>
<keyword evidence="5" id="KW-0187">Copper transport</keyword>
<dbReference type="Proteomes" id="UP000308197">
    <property type="component" value="Unassembled WGS sequence"/>
</dbReference>
<dbReference type="GO" id="GO:0005375">
    <property type="term" value="F:copper ion transmembrane transporter activity"/>
    <property type="evidence" value="ECO:0007669"/>
    <property type="project" value="UniProtKB-UniRule"/>
</dbReference>
<proteinExistence type="inferred from homology"/>
<evidence type="ECO:0000256" key="2">
    <source>
        <dbReference type="ARBA" id="ARBA00022692"/>
    </source>
</evidence>
<keyword evidence="3 5" id="KW-1133">Transmembrane helix</keyword>
<keyword evidence="5" id="KW-0813">Transport</keyword>
<evidence type="ECO:0000256" key="5">
    <source>
        <dbReference type="RuleBase" id="RU367022"/>
    </source>
</evidence>
<feature type="signal peptide" evidence="6">
    <location>
        <begin position="1"/>
        <end position="28"/>
    </location>
</feature>
<feature type="transmembrane region" description="Helical" evidence="5">
    <location>
        <begin position="158"/>
        <end position="184"/>
    </location>
</feature>
<dbReference type="InterPro" id="IPR007274">
    <property type="entry name" value="Cop_transporter"/>
</dbReference>
<dbReference type="GO" id="GO:0005886">
    <property type="term" value="C:plasma membrane"/>
    <property type="evidence" value="ECO:0007669"/>
    <property type="project" value="TreeGrafter"/>
</dbReference>